<dbReference type="EMBL" id="QEPW01000016">
    <property type="protein sequence ID" value="RDE89671.1"/>
    <property type="molecule type" value="Genomic_DNA"/>
</dbReference>
<dbReference type="AlphaFoldDB" id="A0A369Z3G5"/>
<evidence type="ECO:0000313" key="4">
    <source>
        <dbReference type="Proteomes" id="UP000253910"/>
    </source>
</evidence>
<protein>
    <submittedName>
        <fullName evidence="2">Uncharacterized protein</fullName>
    </submittedName>
</protein>
<sequence>MCCEISNFILQPIDFIKKNLIKINRTLMFLDIHQKVRLFFSIILISQSPNLNQIDSLQGVRDEVFQAVE</sequence>
<dbReference type="EMBL" id="QEPT01000010">
    <property type="protein sequence ID" value="RDE82179.1"/>
    <property type="molecule type" value="Genomic_DNA"/>
</dbReference>
<evidence type="ECO:0000313" key="1">
    <source>
        <dbReference type="EMBL" id="RDE82179.1"/>
    </source>
</evidence>
<organism evidence="2 4">
    <name type="scientific">Haemophilus parainfluenzae</name>
    <dbReference type="NCBI Taxonomy" id="729"/>
    <lineage>
        <taxon>Bacteria</taxon>
        <taxon>Pseudomonadati</taxon>
        <taxon>Pseudomonadota</taxon>
        <taxon>Gammaproteobacteria</taxon>
        <taxon>Pasteurellales</taxon>
        <taxon>Pasteurellaceae</taxon>
        <taxon>Haemophilus</taxon>
    </lineage>
</organism>
<evidence type="ECO:0000313" key="2">
    <source>
        <dbReference type="EMBL" id="RDE89671.1"/>
    </source>
</evidence>
<reference evidence="3 4" key="1">
    <citation type="submission" date="2018-05" db="EMBL/GenBank/DDBJ databases">
        <title>Draft Genome Sequences for a Diverse set of 7 Haemophilus Species.</title>
        <authorList>
            <person name="Nichols M."/>
            <person name="Topaz N."/>
            <person name="Wang X."/>
            <person name="Wang X."/>
            <person name="Boxrud D."/>
        </authorList>
    </citation>
    <scope>NUCLEOTIDE SEQUENCE [LARGE SCALE GENOMIC DNA]</scope>
    <source>
        <strain evidence="1 3">C2006002596</strain>
        <strain evidence="2 4">C2008001710</strain>
    </source>
</reference>
<comment type="caution">
    <text evidence="2">The sequence shown here is derived from an EMBL/GenBank/DDBJ whole genome shotgun (WGS) entry which is preliminary data.</text>
</comment>
<accession>A0A369Z3G5</accession>
<dbReference type="Proteomes" id="UP000253910">
    <property type="component" value="Unassembled WGS sequence"/>
</dbReference>
<evidence type="ECO:0000313" key="3">
    <source>
        <dbReference type="Proteomes" id="UP000253823"/>
    </source>
</evidence>
<name>A0A369Z3G5_HAEPA</name>
<gene>
    <name evidence="2" type="ORF">DPV87_08655</name>
    <name evidence="1" type="ORF">DPV95_09885</name>
</gene>
<proteinExistence type="predicted"/>
<dbReference type="Proteomes" id="UP000253823">
    <property type="component" value="Unassembled WGS sequence"/>
</dbReference>